<feature type="domain" description="Adenosine deaminase" evidence="8">
    <location>
        <begin position="234"/>
        <end position="463"/>
    </location>
</feature>
<keyword evidence="5" id="KW-0378">Hydrolase</keyword>
<evidence type="ECO:0000256" key="1">
    <source>
        <dbReference type="ARBA" id="ARBA00001947"/>
    </source>
</evidence>
<keyword evidence="6" id="KW-0862">Zinc</keyword>
<dbReference type="GO" id="GO:0005829">
    <property type="term" value="C:cytosol"/>
    <property type="evidence" value="ECO:0007669"/>
    <property type="project" value="TreeGrafter"/>
</dbReference>
<reference evidence="9 10" key="1">
    <citation type="submission" date="2017-06" db="EMBL/GenBank/DDBJ databases">
        <authorList>
            <person name="Kim H.J."/>
            <person name="Triplett B.A."/>
        </authorList>
    </citation>
    <scope>NUCLEOTIDE SEQUENCE [LARGE SCALE GENOMIC DNA]</scope>
    <source>
        <strain evidence="9 10">DSM 14713</strain>
    </source>
</reference>
<dbReference type="RefSeq" id="WP_095982603.1">
    <property type="nucleotide sequence ID" value="NZ_CP022163.1"/>
</dbReference>
<evidence type="ECO:0000256" key="7">
    <source>
        <dbReference type="SAM" id="SignalP"/>
    </source>
</evidence>
<dbReference type="AlphaFoldDB" id="A0A250I920"/>
<dbReference type="SUPFAM" id="SSF51556">
    <property type="entry name" value="Metallo-dependent hydrolases"/>
    <property type="match status" value="1"/>
</dbReference>
<evidence type="ECO:0000256" key="6">
    <source>
        <dbReference type="ARBA" id="ARBA00022833"/>
    </source>
</evidence>
<dbReference type="InterPro" id="IPR032466">
    <property type="entry name" value="Metal_Hydrolase"/>
</dbReference>
<dbReference type="GO" id="GO:0043103">
    <property type="term" value="P:hypoxanthine salvage"/>
    <property type="evidence" value="ECO:0007669"/>
    <property type="project" value="TreeGrafter"/>
</dbReference>
<protein>
    <recommendedName>
        <fullName evidence="3">adenosine deaminase</fullName>
        <ecNumber evidence="3">3.5.4.4</ecNumber>
    </recommendedName>
</protein>
<dbReference type="InterPro" id="IPR006330">
    <property type="entry name" value="Ado/ade_deaminase"/>
</dbReference>
<dbReference type="KEGG" id="mbd:MEBOL_001081"/>
<dbReference type="InterPro" id="IPR001365">
    <property type="entry name" value="A_deaminase_dom"/>
</dbReference>
<sequence length="490" mass="54294">MRKILSSLLIPLVTSAIAPAAHAASNEATTQRHFASLVSGAEPKLAELSLFMTLMPKGGDLHHHYSGAIYAEQYLEWVDKQGYCVDKTTSKIQTHRPDAKGCVSAQDVTADEQAYRDLLQRWSSKDFSNHGAMKPPPDQQFFDTFLYFDDVASTNTREGLWTLKQRAIAENLGYIETIFELAPGLPDAGFERDLAAAGTDSAKLQALMAAQLAKLDADPQFNKGVQDYVAHVQTSSEGIDDADFTMRYQAYVLRALSPALVFSQIASAYKVATLNPKVVAVNLVGAENSNVSMRDYSLHMQMFKAMKARYPDVKLALHAGELALGMVPPEGLKFHITEAVGVAGAQRIGHGIDISHERDALRLIQTLRERDIPIEVNLTSNEFILGVKGAAHPVELYRKHGVPFIISTDDSGVTRHTLSNEYVLFASRYKPTYTEVKKLSYDSLRYAFLPEADKQRLKKQLDTRFAKFEADIAASEARARKPVRTARDVQ</sequence>
<feature type="chain" id="PRO_5012535441" description="adenosine deaminase" evidence="7">
    <location>
        <begin position="24"/>
        <end position="490"/>
    </location>
</feature>
<dbReference type="OrthoDB" id="105475at2"/>
<dbReference type="Pfam" id="PF00962">
    <property type="entry name" value="A_deaminase"/>
    <property type="match status" value="1"/>
</dbReference>
<keyword evidence="4" id="KW-0479">Metal-binding</keyword>
<dbReference type="EC" id="3.5.4.4" evidence="3"/>
<dbReference type="GO" id="GO:0046103">
    <property type="term" value="P:inosine biosynthetic process"/>
    <property type="evidence" value="ECO:0007669"/>
    <property type="project" value="TreeGrafter"/>
</dbReference>
<keyword evidence="10" id="KW-1185">Reference proteome</keyword>
<proteinExistence type="inferred from homology"/>
<evidence type="ECO:0000313" key="10">
    <source>
        <dbReference type="Proteomes" id="UP000217289"/>
    </source>
</evidence>
<accession>A0A250I920</accession>
<dbReference type="GO" id="GO:0004000">
    <property type="term" value="F:adenosine deaminase activity"/>
    <property type="evidence" value="ECO:0007669"/>
    <property type="project" value="UniProtKB-ARBA"/>
</dbReference>
<keyword evidence="7" id="KW-0732">Signal</keyword>
<evidence type="ECO:0000256" key="4">
    <source>
        <dbReference type="ARBA" id="ARBA00022723"/>
    </source>
</evidence>
<evidence type="ECO:0000259" key="8">
    <source>
        <dbReference type="Pfam" id="PF00962"/>
    </source>
</evidence>
<evidence type="ECO:0000256" key="2">
    <source>
        <dbReference type="ARBA" id="ARBA00006676"/>
    </source>
</evidence>
<evidence type="ECO:0000256" key="3">
    <source>
        <dbReference type="ARBA" id="ARBA00012784"/>
    </source>
</evidence>
<name>A0A250I920_9BACT</name>
<comment type="cofactor">
    <cofactor evidence="1">
        <name>Zn(2+)</name>
        <dbReference type="ChEBI" id="CHEBI:29105"/>
    </cofactor>
</comment>
<dbReference type="Proteomes" id="UP000217289">
    <property type="component" value="Chromosome"/>
</dbReference>
<dbReference type="PANTHER" id="PTHR11409:SF43">
    <property type="entry name" value="ADENOSINE DEAMINASE"/>
    <property type="match status" value="1"/>
</dbReference>
<evidence type="ECO:0000313" key="9">
    <source>
        <dbReference type="EMBL" id="ATB27637.1"/>
    </source>
</evidence>
<organism evidence="9 10">
    <name type="scientific">Melittangium boletus DSM 14713</name>
    <dbReference type="NCBI Taxonomy" id="1294270"/>
    <lineage>
        <taxon>Bacteria</taxon>
        <taxon>Pseudomonadati</taxon>
        <taxon>Myxococcota</taxon>
        <taxon>Myxococcia</taxon>
        <taxon>Myxococcales</taxon>
        <taxon>Cystobacterineae</taxon>
        <taxon>Archangiaceae</taxon>
        <taxon>Melittangium</taxon>
    </lineage>
</organism>
<gene>
    <name evidence="9" type="ORF">MEBOL_001081</name>
</gene>
<dbReference type="GO" id="GO:0046872">
    <property type="term" value="F:metal ion binding"/>
    <property type="evidence" value="ECO:0007669"/>
    <property type="project" value="UniProtKB-KW"/>
</dbReference>
<dbReference type="GO" id="GO:0006154">
    <property type="term" value="P:adenosine catabolic process"/>
    <property type="evidence" value="ECO:0007669"/>
    <property type="project" value="TreeGrafter"/>
</dbReference>
<evidence type="ECO:0000256" key="5">
    <source>
        <dbReference type="ARBA" id="ARBA00022801"/>
    </source>
</evidence>
<feature type="signal peptide" evidence="7">
    <location>
        <begin position="1"/>
        <end position="23"/>
    </location>
</feature>
<comment type="similarity">
    <text evidence="2">Belongs to the metallo-dependent hydrolases superfamily. Adenosine and AMP deaminases family.</text>
</comment>
<dbReference type="EMBL" id="CP022163">
    <property type="protein sequence ID" value="ATB27637.1"/>
    <property type="molecule type" value="Genomic_DNA"/>
</dbReference>
<dbReference type="PANTHER" id="PTHR11409">
    <property type="entry name" value="ADENOSINE DEAMINASE"/>
    <property type="match status" value="1"/>
</dbReference>
<dbReference type="Gene3D" id="3.20.20.140">
    <property type="entry name" value="Metal-dependent hydrolases"/>
    <property type="match status" value="1"/>
</dbReference>